<comment type="caution">
    <text evidence="1">The sequence shown here is derived from an EMBL/GenBank/DDBJ whole genome shotgun (WGS) entry which is preliminary data.</text>
</comment>
<dbReference type="EMBL" id="PYLP01000006">
    <property type="protein sequence ID" value="PST40562.1"/>
    <property type="molecule type" value="Genomic_DNA"/>
</dbReference>
<organism evidence="1 2">
    <name type="scientific">Faecalibacillus faecis</name>
    <dbReference type="NCBI Taxonomy" id="1982628"/>
    <lineage>
        <taxon>Bacteria</taxon>
        <taxon>Bacillati</taxon>
        <taxon>Bacillota</taxon>
        <taxon>Erysipelotrichia</taxon>
        <taxon>Erysipelotrichales</taxon>
        <taxon>Coprobacillaceae</taxon>
        <taxon>Faecalibacillus</taxon>
    </lineage>
</organism>
<name>A0A2T3FZ77_9FIRM</name>
<keyword evidence="2" id="KW-1185">Reference proteome</keyword>
<accession>A0A2T3FZ77</accession>
<dbReference type="RefSeq" id="WP_106987869.1">
    <property type="nucleotide sequence ID" value="NZ_PYLP01000006.1"/>
</dbReference>
<sequence length="125" mass="14241">MKVTYSGDLLRIDGQKVPKIINYDVEYDKLWGSDSGRNLAGDMKATLVGIFPKICLKIGATTEDDMSWFLSKANKAFITVEWYDAEIKGTRTAQCYSNNLKASLKSKKRMAYSSFEWNLIPLKKR</sequence>
<gene>
    <name evidence="1" type="ORF">C7U55_06520</name>
</gene>
<dbReference type="Proteomes" id="UP000241201">
    <property type="component" value="Unassembled WGS sequence"/>
</dbReference>
<protein>
    <submittedName>
        <fullName evidence="1">Uncharacterized protein</fullName>
    </submittedName>
</protein>
<dbReference type="AlphaFoldDB" id="A0A2T3FZ77"/>
<dbReference type="GeneID" id="77470743"/>
<evidence type="ECO:0000313" key="1">
    <source>
        <dbReference type="EMBL" id="PST40562.1"/>
    </source>
</evidence>
<reference evidence="2" key="1">
    <citation type="submission" date="2018-03" db="EMBL/GenBank/DDBJ databases">
        <title>Lachnoclostridium SNUG30370 gen.nov., sp.nov., isolated from human faeces.</title>
        <authorList>
            <person name="Seo B."/>
            <person name="Jeon K."/>
            <person name="Ko G."/>
        </authorList>
    </citation>
    <scope>NUCLEOTIDE SEQUENCE [LARGE SCALE GENOMIC DNA]</scope>
    <source>
        <strain evidence="2">SNUG30370</strain>
    </source>
</reference>
<proteinExistence type="predicted"/>
<evidence type="ECO:0000313" key="2">
    <source>
        <dbReference type="Proteomes" id="UP000241201"/>
    </source>
</evidence>